<dbReference type="SMART" id="SM00474">
    <property type="entry name" value="35EXOc"/>
    <property type="match status" value="1"/>
</dbReference>
<name>A0A432ZLK7_9GAMM</name>
<evidence type="ECO:0000256" key="2">
    <source>
        <dbReference type="ARBA" id="ARBA00022694"/>
    </source>
</evidence>
<sequence length="374" mass="42510">MDNDSALESFLHAQQPCHWIAIDTEFVRERTYYAELGLVQLSVNGETVVIDPLTINDLTPLWNTVNAPEVATVVHAGGEDIELFYHCSGGNSPQRIFDTQIAATVLGLGDAMGYARLVEHFCGVELDKSQSRTNWLKRPLAPQQLDYAAADASYLAAIYPELLRQARQAGVEELIWEESQRQVSKRTQQIPDDLRYLFIGNAWQLNMEQLQRLQRLTAWRFHKARKRNLPLGFLLKDGALLDVARKCPKNLAQLSAINGVSPATVKYSGKDILQVLDGERYNQLPAPQHTLLRLDDMADYKRCFKAIKQWVGQVAESLNVPPSFVASRKQINDVMFWCWQISSDQQQRLPKPDLFVGWRDARLGADIRELLRPQ</sequence>
<evidence type="ECO:0000256" key="5">
    <source>
        <dbReference type="ARBA" id="ARBA00022839"/>
    </source>
</evidence>
<evidence type="ECO:0000256" key="3">
    <source>
        <dbReference type="ARBA" id="ARBA00022722"/>
    </source>
</evidence>
<comment type="subcellular location">
    <subcellularLocation>
        <location evidence="6">Cytoplasm</location>
    </subcellularLocation>
</comment>
<reference evidence="8 9" key="1">
    <citation type="journal article" date="2011" name="Front. Microbiol.">
        <title>Genomic signatures of strain selection and enhancement in Bacillus atrophaeus var. globigii, a historical biowarfare simulant.</title>
        <authorList>
            <person name="Gibbons H.S."/>
            <person name="Broomall S.M."/>
            <person name="McNew L.A."/>
            <person name="Daligault H."/>
            <person name="Chapman C."/>
            <person name="Bruce D."/>
            <person name="Karavis M."/>
            <person name="Krepps M."/>
            <person name="McGregor P.A."/>
            <person name="Hong C."/>
            <person name="Park K.H."/>
            <person name="Akmal A."/>
            <person name="Feldman A."/>
            <person name="Lin J.S."/>
            <person name="Chang W.E."/>
            <person name="Higgs B.W."/>
            <person name="Demirev P."/>
            <person name="Lindquist J."/>
            <person name="Liem A."/>
            <person name="Fochler E."/>
            <person name="Read T.D."/>
            <person name="Tapia R."/>
            <person name="Johnson S."/>
            <person name="Bishop-Lilly K.A."/>
            <person name="Detter C."/>
            <person name="Han C."/>
            <person name="Sozhamannan S."/>
            <person name="Rosenzweig C.N."/>
            <person name="Skowronski E.W."/>
        </authorList>
    </citation>
    <scope>NUCLEOTIDE SEQUENCE [LARGE SCALE GENOMIC DNA]</scope>
    <source>
        <strain evidence="8 9">CC-PW-9</strain>
    </source>
</reference>
<dbReference type="NCBIfam" id="TIGR01388">
    <property type="entry name" value="rnd"/>
    <property type="match status" value="1"/>
</dbReference>
<evidence type="ECO:0000313" key="8">
    <source>
        <dbReference type="EMBL" id="RUO78803.1"/>
    </source>
</evidence>
<comment type="cofactor">
    <cofactor evidence="6">
        <name>a divalent metal cation</name>
        <dbReference type="ChEBI" id="CHEBI:60240"/>
    </cofactor>
</comment>
<dbReference type="InterPro" id="IPR012337">
    <property type="entry name" value="RNaseH-like_sf"/>
</dbReference>
<keyword evidence="1 6" id="KW-0963">Cytoplasm</keyword>
<comment type="function">
    <text evidence="6">Exonuclease involved in the 3' processing of various precursor tRNAs. Initiates hydrolysis at the 3'-terminus of an RNA molecule and releases 5'-mononucleotides.</text>
</comment>
<dbReference type="Gene3D" id="3.30.420.10">
    <property type="entry name" value="Ribonuclease H-like superfamily/Ribonuclease H"/>
    <property type="match status" value="1"/>
</dbReference>
<dbReference type="InterPro" id="IPR048579">
    <property type="entry name" value="RNAseD_HRDC_C"/>
</dbReference>
<dbReference type="PANTHER" id="PTHR47649">
    <property type="entry name" value="RIBONUCLEASE D"/>
    <property type="match status" value="1"/>
</dbReference>
<gene>
    <name evidence="6 8" type="primary">rnd</name>
    <name evidence="8" type="ORF">CWI84_10395</name>
</gene>
<dbReference type="InterPro" id="IPR010997">
    <property type="entry name" value="HRDC-like_sf"/>
</dbReference>
<dbReference type="PANTHER" id="PTHR47649:SF1">
    <property type="entry name" value="RIBONUCLEASE D"/>
    <property type="match status" value="1"/>
</dbReference>
<dbReference type="Pfam" id="PF01612">
    <property type="entry name" value="DNA_pol_A_exo1"/>
    <property type="match status" value="1"/>
</dbReference>
<comment type="catalytic activity">
    <reaction evidence="6">
        <text>Exonucleolytic cleavage that removes extra residues from the 3'-terminus of tRNA to produce 5'-mononucleotides.</text>
        <dbReference type="EC" id="3.1.13.5"/>
    </reaction>
</comment>
<dbReference type="EC" id="3.1.13.5" evidence="6"/>
<evidence type="ECO:0000256" key="6">
    <source>
        <dbReference type="HAMAP-Rule" id="MF_01899"/>
    </source>
</evidence>
<dbReference type="GO" id="GO:0003676">
    <property type="term" value="F:nucleic acid binding"/>
    <property type="evidence" value="ECO:0007669"/>
    <property type="project" value="InterPro"/>
</dbReference>
<protein>
    <recommendedName>
        <fullName evidence="6">Ribonuclease D</fullName>
        <shortName evidence="6">RNase D</shortName>
        <ecNumber evidence="6">3.1.13.5</ecNumber>
    </recommendedName>
</protein>
<dbReference type="InterPro" id="IPR036397">
    <property type="entry name" value="RNaseH_sf"/>
</dbReference>
<dbReference type="InterPro" id="IPR002121">
    <property type="entry name" value="HRDC_dom"/>
</dbReference>
<organism evidence="8 9">
    <name type="scientific">Idiomarina tyrosinivorans</name>
    <dbReference type="NCBI Taxonomy" id="1445662"/>
    <lineage>
        <taxon>Bacteria</taxon>
        <taxon>Pseudomonadati</taxon>
        <taxon>Pseudomonadota</taxon>
        <taxon>Gammaproteobacteria</taxon>
        <taxon>Alteromonadales</taxon>
        <taxon>Idiomarinaceae</taxon>
        <taxon>Idiomarina</taxon>
    </lineage>
</organism>
<dbReference type="GO" id="GO:0042780">
    <property type="term" value="P:tRNA 3'-end processing"/>
    <property type="evidence" value="ECO:0007669"/>
    <property type="project" value="UniProtKB-UniRule"/>
</dbReference>
<dbReference type="AlphaFoldDB" id="A0A432ZLK7"/>
<dbReference type="OrthoDB" id="9800549at2"/>
<dbReference type="Gene3D" id="1.10.150.80">
    <property type="entry name" value="HRDC domain"/>
    <property type="match status" value="2"/>
</dbReference>
<dbReference type="InterPro" id="IPR051086">
    <property type="entry name" value="RNase_D-like"/>
</dbReference>
<dbReference type="Pfam" id="PF00570">
    <property type="entry name" value="HRDC"/>
    <property type="match status" value="1"/>
</dbReference>
<dbReference type="GO" id="GO:0005737">
    <property type="term" value="C:cytoplasm"/>
    <property type="evidence" value="ECO:0007669"/>
    <property type="project" value="UniProtKB-SubCell"/>
</dbReference>
<keyword evidence="3 6" id="KW-0540">Nuclease</keyword>
<comment type="caution">
    <text evidence="8">The sequence shown here is derived from an EMBL/GenBank/DDBJ whole genome shotgun (WGS) entry which is preliminary data.</text>
</comment>
<dbReference type="GO" id="GO:0000166">
    <property type="term" value="F:nucleotide binding"/>
    <property type="evidence" value="ECO:0007669"/>
    <property type="project" value="InterPro"/>
</dbReference>
<dbReference type="EMBL" id="PIQH01000010">
    <property type="protein sequence ID" value="RUO78803.1"/>
    <property type="molecule type" value="Genomic_DNA"/>
</dbReference>
<dbReference type="GO" id="GO:0008408">
    <property type="term" value="F:3'-5' exonuclease activity"/>
    <property type="evidence" value="ECO:0007669"/>
    <property type="project" value="InterPro"/>
</dbReference>
<dbReference type="InterPro" id="IPR006292">
    <property type="entry name" value="RNase_D"/>
</dbReference>
<dbReference type="GO" id="GO:0033890">
    <property type="term" value="F:ribonuclease D activity"/>
    <property type="evidence" value="ECO:0007669"/>
    <property type="project" value="UniProtKB-UniRule"/>
</dbReference>
<dbReference type="SMART" id="SM00341">
    <property type="entry name" value="HRDC"/>
    <property type="match status" value="1"/>
</dbReference>
<dbReference type="SUPFAM" id="SSF53098">
    <property type="entry name" value="Ribonuclease H-like"/>
    <property type="match status" value="1"/>
</dbReference>
<keyword evidence="9" id="KW-1185">Reference proteome</keyword>
<keyword evidence="2 6" id="KW-0819">tRNA processing</keyword>
<accession>A0A432ZLK7</accession>
<evidence type="ECO:0000256" key="1">
    <source>
        <dbReference type="ARBA" id="ARBA00022490"/>
    </source>
</evidence>
<evidence type="ECO:0000313" key="9">
    <source>
        <dbReference type="Proteomes" id="UP000287996"/>
    </source>
</evidence>
<dbReference type="InterPro" id="IPR044876">
    <property type="entry name" value="HRDC_dom_sf"/>
</dbReference>
<evidence type="ECO:0000256" key="4">
    <source>
        <dbReference type="ARBA" id="ARBA00022801"/>
    </source>
</evidence>
<dbReference type="PROSITE" id="PS50967">
    <property type="entry name" value="HRDC"/>
    <property type="match status" value="1"/>
</dbReference>
<dbReference type="Proteomes" id="UP000287996">
    <property type="component" value="Unassembled WGS sequence"/>
</dbReference>
<keyword evidence="5 6" id="KW-0269">Exonuclease</keyword>
<dbReference type="CDD" id="cd06142">
    <property type="entry name" value="RNaseD_exo"/>
    <property type="match status" value="1"/>
</dbReference>
<evidence type="ECO:0000259" key="7">
    <source>
        <dbReference type="PROSITE" id="PS50967"/>
    </source>
</evidence>
<dbReference type="InterPro" id="IPR002562">
    <property type="entry name" value="3'-5'_exonuclease_dom"/>
</dbReference>
<proteinExistence type="inferred from homology"/>
<comment type="similarity">
    <text evidence="6">Belongs to the RNase D family.</text>
</comment>
<feature type="domain" description="HRDC" evidence="7">
    <location>
        <begin position="206"/>
        <end position="286"/>
    </location>
</feature>
<dbReference type="SUPFAM" id="SSF47819">
    <property type="entry name" value="HRDC-like"/>
    <property type="match status" value="2"/>
</dbReference>
<dbReference type="HAMAP" id="MF_01899">
    <property type="entry name" value="RNase_D"/>
    <property type="match status" value="1"/>
</dbReference>
<dbReference type="Pfam" id="PF21293">
    <property type="entry name" value="RNAseD_HRDC_C"/>
    <property type="match status" value="1"/>
</dbReference>
<keyword evidence="4 6" id="KW-0378">Hydrolase</keyword>